<dbReference type="InterPro" id="IPR009057">
    <property type="entry name" value="Homeodomain-like_sf"/>
</dbReference>
<dbReference type="PRINTS" id="PR00455">
    <property type="entry name" value="HTHTETR"/>
</dbReference>
<evidence type="ECO:0000256" key="1">
    <source>
        <dbReference type="ARBA" id="ARBA00023125"/>
    </source>
</evidence>
<keyword evidence="5" id="KW-1185">Reference proteome</keyword>
<gene>
    <name evidence="4" type="ORF">CLV71_13724</name>
</gene>
<dbReference type="PROSITE" id="PS50977">
    <property type="entry name" value="HTH_TETR_2"/>
    <property type="match status" value="1"/>
</dbReference>
<dbReference type="Pfam" id="PF17932">
    <property type="entry name" value="TetR_C_24"/>
    <property type="match status" value="1"/>
</dbReference>
<dbReference type="InterPro" id="IPR050109">
    <property type="entry name" value="HTH-type_TetR-like_transc_reg"/>
</dbReference>
<organism evidence="4 5">
    <name type="scientific">Actinophytocola oryzae</name>
    <dbReference type="NCBI Taxonomy" id="502181"/>
    <lineage>
        <taxon>Bacteria</taxon>
        <taxon>Bacillati</taxon>
        <taxon>Actinomycetota</taxon>
        <taxon>Actinomycetes</taxon>
        <taxon>Pseudonocardiales</taxon>
        <taxon>Pseudonocardiaceae</taxon>
    </lineage>
</organism>
<dbReference type="SUPFAM" id="SSF46689">
    <property type="entry name" value="Homeodomain-like"/>
    <property type="match status" value="1"/>
</dbReference>
<comment type="caution">
    <text evidence="4">The sequence shown here is derived from an EMBL/GenBank/DDBJ whole genome shotgun (WGS) entry which is preliminary data.</text>
</comment>
<dbReference type="AlphaFoldDB" id="A0A4R7URJ1"/>
<name>A0A4R7URJ1_9PSEU</name>
<dbReference type="InterPro" id="IPR001647">
    <property type="entry name" value="HTH_TetR"/>
</dbReference>
<sequence length="208" mass="23159">MSEPPEDWWPEVRPDAARRLMAAAVESFASRGYHATTTRDIATAAGMSPAALYVHFPAKSAVLFAISRSGHERTLQMVRTTMAEHDDPVDAMRVLVERFVAWHAKRHMIARVVQHELDALTPEDHQVVLELRRATENLVRDLVTSGVDAGVFTVPDVRIAARAILSLGIDVARWYSPTSKPAPEVLGKQYAELVLSMLGHGVRRREPH</sequence>
<dbReference type="PANTHER" id="PTHR30055:SF200">
    <property type="entry name" value="HTH-TYPE TRANSCRIPTIONAL REPRESSOR BDCR"/>
    <property type="match status" value="1"/>
</dbReference>
<accession>A0A4R7URJ1</accession>
<dbReference type="EMBL" id="SOCP01000037">
    <property type="protein sequence ID" value="TDV34905.1"/>
    <property type="molecule type" value="Genomic_DNA"/>
</dbReference>
<keyword evidence="1 2" id="KW-0238">DNA-binding</keyword>
<proteinExistence type="predicted"/>
<evidence type="ECO:0000313" key="5">
    <source>
        <dbReference type="Proteomes" id="UP000294927"/>
    </source>
</evidence>
<feature type="DNA-binding region" description="H-T-H motif" evidence="2">
    <location>
        <begin position="37"/>
        <end position="56"/>
    </location>
</feature>
<dbReference type="Pfam" id="PF00440">
    <property type="entry name" value="TetR_N"/>
    <property type="match status" value="1"/>
</dbReference>
<evidence type="ECO:0000256" key="2">
    <source>
        <dbReference type="PROSITE-ProRule" id="PRU00335"/>
    </source>
</evidence>
<reference evidence="4 5" key="1">
    <citation type="submission" date="2019-03" db="EMBL/GenBank/DDBJ databases">
        <title>Genomic Encyclopedia of Archaeal and Bacterial Type Strains, Phase II (KMG-II): from individual species to whole genera.</title>
        <authorList>
            <person name="Goeker M."/>
        </authorList>
    </citation>
    <scope>NUCLEOTIDE SEQUENCE [LARGE SCALE GENOMIC DNA]</scope>
    <source>
        <strain evidence="4 5">DSM 45499</strain>
    </source>
</reference>
<dbReference type="Proteomes" id="UP000294927">
    <property type="component" value="Unassembled WGS sequence"/>
</dbReference>
<dbReference type="GO" id="GO:0003700">
    <property type="term" value="F:DNA-binding transcription factor activity"/>
    <property type="evidence" value="ECO:0007669"/>
    <property type="project" value="TreeGrafter"/>
</dbReference>
<dbReference type="GO" id="GO:0000976">
    <property type="term" value="F:transcription cis-regulatory region binding"/>
    <property type="evidence" value="ECO:0007669"/>
    <property type="project" value="TreeGrafter"/>
</dbReference>
<evidence type="ECO:0000259" key="3">
    <source>
        <dbReference type="PROSITE" id="PS50977"/>
    </source>
</evidence>
<dbReference type="PANTHER" id="PTHR30055">
    <property type="entry name" value="HTH-TYPE TRANSCRIPTIONAL REGULATOR RUTR"/>
    <property type="match status" value="1"/>
</dbReference>
<dbReference type="Gene3D" id="1.10.357.10">
    <property type="entry name" value="Tetracycline Repressor, domain 2"/>
    <property type="match status" value="1"/>
</dbReference>
<dbReference type="InterPro" id="IPR041490">
    <property type="entry name" value="KstR2_TetR_C"/>
</dbReference>
<evidence type="ECO:0000313" key="4">
    <source>
        <dbReference type="EMBL" id="TDV34905.1"/>
    </source>
</evidence>
<dbReference type="SUPFAM" id="SSF48498">
    <property type="entry name" value="Tetracyclin repressor-like, C-terminal domain"/>
    <property type="match status" value="1"/>
</dbReference>
<feature type="domain" description="HTH tetR-type" evidence="3">
    <location>
        <begin position="14"/>
        <end position="74"/>
    </location>
</feature>
<dbReference type="InterPro" id="IPR036271">
    <property type="entry name" value="Tet_transcr_reg_TetR-rel_C_sf"/>
</dbReference>
<protein>
    <submittedName>
        <fullName evidence="4">TetR family transcriptional regulator</fullName>
    </submittedName>
</protein>